<reference evidence="9" key="2">
    <citation type="submission" date="2023-01" db="EMBL/GenBank/DDBJ databases">
        <authorList>
            <person name="Petersen C."/>
        </authorList>
    </citation>
    <scope>NUCLEOTIDE SEQUENCE</scope>
    <source>
        <strain evidence="9">IBT 17514</strain>
    </source>
</reference>
<evidence type="ECO:0000256" key="3">
    <source>
        <dbReference type="ARBA" id="ARBA00022692"/>
    </source>
</evidence>
<gene>
    <name evidence="9" type="ORF">N7493_006455</name>
</gene>
<protein>
    <submittedName>
        <fullName evidence="9">Efflux pump</fullName>
    </submittedName>
</protein>
<keyword evidence="5 7" id="KW-0472">Membrane</keyword>
<feature type="transmembrane region" description="Helical" evidence="7">
    <location>
        <begin position="404"/>
        <end position="425"/>
    </location>
</feature>
<feature type="transmembrane region" description="Helical" evidence="7">
    <location>
        <begin position="131"/>
        <end position="150"/>
    </location>
</feature>
<evidence type="ECO:0000256" key="7">
    <source>
        <dbReference type="SAM" id="Phobius"/>
    </source>
</evidence>
<dbReference type="FunFam" id="1.20.1250.20:FF:000011">
    <property type="entry name" value="MFS multidrug transporter, putative"/>
    <property type="match status" value="1"/>
</dbReference>
<dbReference type="InterPro" id="IPR020846">
    <property type="entry name" value="MFS_dom"/>
</dbReference>
<reference evidence="9" key="1">
    <citation type="journal article" date="2023" name="IMA Fungus">
        <title>Comparative genomic study of the Penicillium genus elucidates a diverse pangenome and 15 lateral gene transfer events.</title>
        <authorList>
            <person name="Petersen C."/>
            <person name="Sorensen T."/>
            <person name="Nielsen M.R."/>
            <person name="Sondergaard T.E."/>
            <person name="Sorensen J.L."/>
            <person name="Fitzpatrick D.A."/>
            <person name="Frisvad J.C."/>
            <person name="Nielsen K.L."/>
        </authorList>
    </citation>
    <scope>NUCLEOTIDE SEQUENCE</scope>
    <source>
        <strain evidence="9">IBT 17514</strain>
    </source>
</reference>
<dbReference type="PANTHER" id="PTHR23502:SF68">
    <property type="entry name" value="MULTIDRUG TRANSPORTER, PUTATIVE (AFU_ORTHOLOGUE AFUA_3G01120)-RELATED"/>
    <property type="match status" value="1"/>
</dbReference>
<keyword evidence="3 7" id="KW-0812">Transmembrane</keyword>
<feature type="transmembrane region" description="Helical" evidence="7">
    <location>
        <begin position="332"/>
        <end position="352"/>
    </location>
</feature>
<dbReference type="InterPro" id="IPR036259">
    <property type="entry name" value="MFS_trans_sf"/>
</dbReference>
<feature type="transmembrane region" description="Helical" evidence="7">
    <location>
        <begin position="288"/>
        <end position="312"/>
    </location>
</feature>
<comment type="similarity">
    <text evidence="2">Belongs to the major facilitator superfamily.</text>
</comment>
<feature type="transmembrane region" description="Helical" evidence="7">
    <location>
        <begin position="67"/>
        <end position="86"/>
    </location>
</feature>
<feature type="transmembrane region" description="Helical" evidence="7">
    <location>
        <begin position="466"/>
        <end position="486"/>
    </location>
</feature>
<dbReference type="Proteomes" id="UP001215712">
    <property type="component" value="Unassembled WGS sequence"/>
</dbReference>
<feature type="region of interest" description="Disordered" evidence="6">
    <location>
        <begin position="1"/>
        <end position="55"/>
    </location>
</feature>
<feature type="compositionally biased region" description="Basic and acidic residues" evidence="6">
    <location>
        <begin position="26"/>
        <end position="40"/>
    </location>
</feature>
<sequence length="502" mass="54309">MAATSDQLPLSREVSLDVEENGNHTTARDEKQESTEDRSNIVDLDGPDDPENPLNWSAKKKWTNGGLFAAMTFITPLASSMFAPGVEDVMIEFHSTSTIIASFVVSVYVLGYAVGPFVVAPMSELYGRVPVYHASNVLFVIFTIACAICTSMSQLIVFRFFSGVAGSTPITIGGGTFGDMFKVEERGAAIAIWSMGPLLGPVIGPVAGGFLAEKAGWRVFRLIVIAAGCLAIPMFIFLRETYPVVLLSQKAKRLRKETNNPHLKSALQLDLSPAELFKRAIFRPFKMLFRSPIVISLSIYVAFIYGILYLLFTTITSDFTDIYGFSQGTSGLAYLGIGVGMMVGLIAVGASSDAILKKLTVANNGVVKPEYRLPPMIVAMMILPSGLFLYGWTTYYQVQWMAPIVGTGLVGIGLIGGFIPVSTYLIDAFGIHSASALAANTVLRSLMGSLLPLAGTPMYEALGLGWGNTLLGFLAVAMIPIPILFWKYGERIRTSTRFSVKM</sequence>
<dbReference type="CDD" id="cd17323">
    <property type="entry name" value="MFS_Tpo1_MDR_like"/>
    <property type="match status" value="1"/>
</dbReference>
<dbReference type="PANTHER" id="PTHR23502">
    <property type="entry name" value="MAJOR FACILITATOR SUPERFAMILY"/>
    <property type="match status" value="1"/>
</dbReference>
<feature type="transmembrane region" description="Helical" evidence="7">
    <location>
        <begin position="373"/>
        <end position="392"/>
    </location>
</feature>
<dbReference type="InterPro" id="IPR011701">
    <property type="entry name" value="MFS"/>
</dbReference>
<evidence type="ECO:0000256" key="6">
    <source>
        <dbReference type="SAM" id="MobiDB-lite"/>
    </source>
</evidence>
<evidence type="ECO:0000256" key="1">
    <source>
        <dbReference type="ARBA" id="ARBA00004141"/>
    </source>
</evidence>
<dbReference type="Pfam" id="PF07690">
    <property type="entry name" value="MFS_1"/>
    <property type="match status" value="1"/>
</dbReference>
<proteinExistence type="inferred from homology"/>
<dbReference type="Gene3D" id="1.20.1250.20">
    <property type="entry name" value="MFS general substrate transporter like domains"/>
    <property type="match status" value="1"/>
</dbReference>
<dbReference type="AlphaFoldDB" id="A0AAD6MVJ3"/>
<keyword evidence="10" id="KW-1185">Reference proteome</keyword>
<comment type="subcellular location">
    <subcellularLocation>
        <location evidence="1">Membrane</location>
        <topology evidence="1">Multi-pass membrane protein</topology>
    </subcellularLocation>
</comment>
<evidence type="ECO:0000313" key="9">
    <source>
        <dbReference type="EMBL" id="KAJ5724727.1"/>
    </source>
</evidence>
<dbReference type="GO" id="GO:0016020">
    <property type="term" value="C:membrane"/>
    <property type="evidence" value="ECO:0007669"/>
    <property type="project" value="UniProtKB-SubCell"/>
</dbReference>
<dbReference type="EMBL" id="JAQJAN010000008">
    <property type="protein sequence ID" value="KAJ5724727.1"/>
    <property type="molecule type" value="Genomic_DNA"/>
</dbReference>
<name>A0AAD6MVJ3_9EURO</name>
<feature type="transmembrane region" description="Helical" evidence="7">
    <location>
        <begin position="98"/>
        <end position="119"/>
    </location>
</feature>
<evidence type="ECO:0000313" key="10">
    <source>
        <dbReference type="Proteomes" id="UP001215712"/>
    </source>
</evidence>
<feature type="transmembrane region" description="Helical" evidence="7">
    <location>
        <begin position="218"/>
        <end position="238"/>
    </location>
</feature>
<evidence type="ECO:0000256" key="2">
    <source>
        <dbReference type="ARBA" id="ARBA00008335"/>
    </source>
</evidence>
<organism evidence="9 10">
    <name type="scientific">Penicillium malachiteum</name>
    <dbReference type="NCBI Taxonomy" id="1324776"/>
    <lineage>
        <taxon>Eukaryota</taxon>
        <taxon>Fungi</taxon>
        <taxon>Dikarya</taxon>
        <taxon>Ascomycota</taxon>
        <taxon>Pezizomycotina</taxon>
        <taxon>Eurotiomycetes</taxon>
        <taxon>Eurotiomycetidae</taxon>
        <taxon>Eurotiales</taxon>
        <taxon>Aspergillaceae</taxon>
        <taxon>Penicillium</taxon>
    </lineage>
</organism>
<dbReference type="GO" id="GO:0022857">
    <property type="term" value="F:transmembrane transporter activity"/>
    <property type="evidence" value="ECO:0007669"/>
    <property type="project" value="InterPro"/>
</dbReference>
<dbReference type="PROSITE" id="PS50850">
    <property type="entry name" value="MFS"/>
    <property type="match status" value="1"/>
</dbReference>
<evidence type="ECO:0000259" key="8">
    <source>
        <dbReference type="PROSITE" id="PS50850"/>
    </source>
</evidence>
<keyword evidence="4 7" id="KW-1133">Transmembrane helix</keyword>
<evidence type="ECO:0000256" key="4">
    <source>
        <dbReference type="ARBA" id="ARBA00022989"/>
    </source>
</evidence>
<feature type="transmembrane region" description="Helical" evidence="7">
    <location>
        <begin position="190"/>
        <end position="212"/>
    </location>
</feature>
<evidence type="ECO:0000256" key="5">
    <source>
        <dbReference type="ARBA" id="ARBA00023136"/>
    </source>
</evidence>
<feature type="domain" description="Major facilitator superfamily (MFS) profile" evidence="8">
    <location>
        <begin position="64"/>
        <end position="492"/>
    </location>
</feature>
<accession>A0AAD6MVJ3</accession>
<comment type="caution">
    <text evidence="9">The sequence shown here is derived from an EMBL/GenBank/DDBJ whole genome shotgun (WGS) entry which is preliminary data.</text>
</comment>
<dbReference type="SUPFAM" id="SSF103473">
    <property type="entry name" value="MFS general substrate transporter"/>
    <property type="match status" value="1"/>
</dbReference>